<dbReference type="Proteomes" id="UP000824118">
    <property type="component" value="Unassembled WGS sequence"/>
</dbReference>
<comment type="caution">
    <text evidence="2">The sequence shown here is derived from an EMBL/GenBank/DDBJ whole genome shotgun (WGS) entry which is preliminary data.</text>
</comment>
<evidence type="ECO:0000256" key="1">
    <source>
        <dbReference type="SAM" id="SignalP"/>
    </source>
</evidence>
<protein>
    <submittedName>
        <fullName evidence="2">Extracellular solute-binding protein</fullName>
    </submittedName>
</protein>
<reference evidence="2" key="1">
    <citation type="submission" date="2020-10" db="EMBL/GenBank/DDBJ databases">
        <authorList>
            <person name="Gilroy R."/>
        </authorList>
    </citation>
    <scope>NUCLEOTIDE SEQUENCE</scope>
    <source>
        <strain evidence="2">ChiGjej1B1-1684</strain>
    </source>
</reference>
<dbReference type="AlphaFoldDB" id="A0A9D1S7A4"/>
<reference evidence="2" key="2">
    <citation type="journal article" date="2021" name="PeerJ">
        <title>Extensive microbial diversity within the chicken gut microbiome revealed by metagenomics and culture.</title>
        <authorList>
            <person name="Gilroy R."/>
            <person name="Ravi A."/>
            <person name="Getino M."/>
            <person name="Pursley I."/>
            <person name="Horton D.L."/>
            <person name="Alikhan N.F."/>
            <person name="Baker D."/>
            <person name="Gharbi K."/>
            <person name="Hall N."/>
            <person name="Watson M."/>
            <person name="Adriaenssens E.M."/>
            <person name="Foster-Nyarko E."/>
            <person name="Jarju S."/>
            <person name="Secka A."/>
            <person name="Antonio M."/>
            <person name="Oren A."/>
            <person name="Chaudhuri R.R."/>
            <person name="La Ragione R."/>
            <person name="Hildebrand F."/>
            <person name="Pallen M.J."/>
        </authorList>
    </citation>
    <scope>NUCLEOTIDE SEQUENCE</scope>
    <source>
        <strain evidence="2">ChiGjej1B1-1684</strain>
    </source>
</reference>
<dbReference type="PROSITE" id="PS51257">
    <property type="entry name" value="PROKAR_LIPOPROTEIN"/>
    <property type="match status" value="1"/>
</dbReference>
<proteinExistence type="predicted"/>
<evidence type="ECO:0000313" key="2">
    <source>
        <dbReference type="EMBL" id="HIU49490.1"/>
    </source>
</evidence>
<sequence>MRFKKLISALLCMVIVVSLFSGCNNEDKPVTLSVRLTFSIGTELEEYEDDINAKLEELQKPYRLDFSTVRYQEYFDEDGNFTNYSKLIDDFDVFYVDNGIVSNSTSVQGIPQLLENQCLYSPEDLWTEEQYEDVKKEYLIDENLDSGRYKGKLYIIPTSFGVIIPFSTDGGFAIDKELFEKANLTEEDYMVDITQADALFQKLYEANEYEALFAYDTIPAHFKTYSVENYIVKVISTHCNKYKYLVSGVGVTKENSPRVFNLFSDPYMVEFIKAMARYKNAGYMTETVTSAKVNVSISSTSKNTIAAFGSMYVTPSPTGTYGYYPPDNMQETVLTGMAISSKTQHKDEAAQLLYDLVCDDEVKKLFGKHDVNALYTINVCQDMDVNEWSDAYYPADESGDRVTPYLETVEIAKPYDNISYIDLTGLEEKKEAIDSYIIEISESFFDENGVLADENGKLTDESVEKGMAEIAQRLEELGIQEIIDRISEQV</sequence>
<evidence type="ECO:0000313" key="3">
    <source>
        <dbReference type="Proteomes" id="UP000824118"/>
    </source>
</evidence>
<dbReference type="EMBL" id="DVNG01000007">
    <property type="protein sequence ID" value="HIU49490.1"/>
    <property type="molecule type" value="Genomic_DNA"/>
</dbReference>
<feature type="chain" id="PRO_5038549108" evidence="1">
    <location>
        <begin position="22"/>
        <end position="490"/>
    </location>
</feature>
<accession>A0A9D1S7A4</accession>
<organism evidence="2 3">
    <name type="scientific">Candidatus Limousia pullorum</name>
    <dbReference type="NCBI Taxonomy" id="2840860"/>
    <lineage>
        <taxon>Bacteria</taxon>
        <taxon>Bacillati</taxon>
        <taxon>Bacillota</taxon>
        <taxon>Clostridia</taxon>
        <taxon>Eubacteriales</taxon>
        <taxon>Oscillospiraceae</taxon>
        <taxon>Oscillospiraceae incertae sedis</taxon>
        <taxon>Candidatus Limousia</taxon>
    </lineage>
</organism>
<dbReference type="SUPFAM" id="SSF53850">
    <property type="entry name" value="Periplasmic binding protein-like II"/>
    <property type="match status" value="1"/>
</dbReference>
<keyword evidence="1" id="KW-0732">Signal</keyword>
<dbReference type="Gene3D" id="3.40.190.10">
    <property type="entry name" value="Periplasmic binding protein-like II"/>
    <property type="match status" value="1"/>
</dbReference>
<name>A0A9D1S7A4_9FIRM</name>
<gene>
    <name evidence="2" type="ORF">IAD22_00535</name>
</gene>
<feature type="signal peptide" evidence="1">
    <location>
        <begin position="1"/>
        <end position="21"/>
    </location>
</feature>